<sequence>MTETHFATIRTRRDPDGRLAAKIKLARRAYHFRWPKRRILDFVDVLDWLMQLPESQKAAFEVALGELERRLDMPYVNSMVRDAIARGEAIGVERGEQRGLQQGLQKGLQQGELEGERKLLVKVLKSRFGPLPGSAMTQIEGASESELSRWAERVTVGASLADVLDGW</sequence>
<dbReference type="Proteomes" id="UP000472320">
    <property type="component" value="Unassembled WGS sequence"/>
</dbReference>
<accession>A0A6L6QN17</accession>
<evidence type="ECO:0000313" key="1">
    <source>
        <dbReference type="EMBL" id="MTW13484.1"/>
    </source>
</evidence>
<comment type="caution">
    <text evidence="1">The sequence shown here is derived from an EMBL/GenBank/DDBJ whole genome shotgun (WGS) entry which is preliminary data.</text>
</comment>
<evidence type="ECO:0000313" key="2">
    <source>
        <dbReference type="Proteomes" id="UP000472320"/>
    </source>
</evidence>
<reference evidence="1 2" key="1">
    <citation type="submission" date="2019-11" db="EMBL/GenBank/DDBJ databases">
        <title>Type strains purchased from KCTC, JCM and DSMZ.</title>
        <authorList>
            <person name="Lu H."/>
        </authorList>
    </citation>
    <scope>NUCLEOTIDE SEQUENCE [LARGE SCALE GENOMIC DNA]</scope>
    <source>
        <strain evidence="1 2">JCM 31587</strain>
    </source>
</reference>
<dbReference type="RefSeq" id="WP_155456396.1">
    <property type="nucleotide sequence ID" value="NZ_WNKX01000022.1"/>
</dbReference>
<dbReference type="PANTHER" id="PTHR35586">
    <property type="entry name" value="SLL1691 PROTEIN"/>
    <property type="match status" value="1"/>
</dbReference>
<evidence type="ECO:0008006" key="3">
    <source>
        <dbReference type="Google" id="ProtNLM"/>
    </source>
</evidence>
<organism evidence="1 2">
    <name type="scientific">Massilia eburnea</name>
    <dbReference type="NCBI Taxonomy" id="1776165"/>
    <lineage>
        <taxon>Bacteria</taxon>
        <taxon>Pseudomonadati</taxon>
        <taxon>Pseudomonadota</taxon>
        <taxon>Betaproteobacteria</taxon>
        <taxon>Burkholderiales</taxon>
        <taxon>Oxalobacteraceae</taxon>
        <taxon>Telluria group</taxon>
        <taxon>Massilia</taxon>
    </lineage>
</organism>
<dbReference type="EMBL" id="WNKX01000022">
    <property type="protein sequence ID" value="MTW13484.1"/>
    <property type="molecule type" value="Genomic_DNA"/>
</dbReference>
<protein>
    <recommendedName>
        <fullName evidence="3">DUF4351 domain-containing protein</fullName>
    </recommendedName>
</protein>
<name>A0A6L6QN17_9BURK</name>
<dbReference type="PANTHER" id="PTHR35586:SF1">
    <property type="entry name" value="SLL1691 PROTEIN"/>
    <property type="match status" value="1"/>
</dbReference>
<proteinExistence type="predicted"/>
<keyword evidence="2" id="KW-1185">Reference proteome</keyword>
<gene>
    <name evidence="1" type="ORF">GM658_23010</name>
</gene>
<dbReference type="AlphaFoldDB" id="A0A6L6QN17"/>